<feature type="compositionally biased region" description="Basic and acidic residues" evidence="1">
    <location>
        <begin position="307"/>
        <end position="316"/>
    </location>
</feature>
<feature type="region of interest" description="Disordered" evidence="1">
    <location>
        <begin position="283"/>
        <end position="349"/>
    </location>
</feature>
<feature type="transmembrane region" description="Helical" evidence="2">
    <location>
        <begin position="395"/>
        <end position="415"/>
    </location>
</feature>
<dbReference type="SUPFAM" id="SSF48403">
    <property type="entry name" value="Ankyrin repeat"/>
    <property type="match status" value="1"/>
</dbReference>
<gene>
    <name evidence="3" type="ORF">DUNSADRAFT_8238</name>
</gene>
<feature type="compositionally biased region" description="Polar residues" evidence="1">
    <location>
        <begin position="321"/>
        <end position="333"/>
    </location>
</feature>
<evidence type="ECO:0000313" key="3">
    <source>
        <dbReference type="EMBL" id="KAF5843723.1"/>
    </source>
</evidence>
<evidence type="ECO:0000313" key="4">
    <source>
        <dbReference type="Proteomes" id="UP000815325"/>
    </source>
</evidence>
<evidence type="ECO:0000256" key="2">
    <source>
        <dbReference type="SAM" id="Phobius"/>
    </source>
</evidence>
<keyword evidence="2" id="KW-0472">Membrane</keyword>
<feature type="compositionally biased region" description="Basic residues" evidence="1">
    <location>
        <begin position="1"/>
        <end position="13"/>
    </location>
</feature>
<keyword evidence="2" id="KW-0812">Transmembrane</keyword>
<name>A0ABQ7HA42_DUNSA</name>
<feature type="region of interest" description="Disordered" evidence="1">
    <location>
        <begin position="1"/>
        <end position="23"/>
    </location>
</feature>
<proteinExistence type="predicted"/>
<dbReference type="InterPro" id="IPR036770">
    <property type="entry name" value="Ankyrin_rpt-contain_sf"/>
</dbReference>
<evidence type="ECO:0000256" key="1">
    <source>
        <dbReference type="SAM" id="MobiDB-lite"/>
    </source>
</evidence>
<dbReference type="EMBL" id="MU069438">
    <property type="protein sequence ID" value="KAF5843723.1"/>
    <property type="molecule type" value="Genomic_DNA"/>
</dbReference>
<reference evidence="3" key="1">
    <citation type="submission" date="2017-08" db="EMBL/GenBank/DDBJ databases">
        <authorList>
            <person name="Polle J.E."/>
            <person name="Barry K."/>
            <person name="Cushman J."/>
            <person name="Schmutz J."/>
            <person name="Tran D."/>
            <person name="Hathwaick L.T."/>
            <person name="Yim W.C."/>
            <person name="Jenkins J."/>
            <person name="Mckie-Krisberg Z.M."/>
            <person name="Prochnik S."/>
            <person name="Lindquist E."/>
            <person name="Dockter R.B."/>
            <person name="Adam C."/>
            <person name="Molina H."/>
            <person name="Bunkerborg J."/>
            <person name="Jin E."/>
            <person name="Buchheim M."/>
            <person name="Magnuson J."/>
        </authorList>
    </citation>
    <scope>NUCLEOTIDE SEQUENCE</scope>
    <source>
        <strain evidence="3">CCAP 19/18</strain>
    </source>
</reference>
<keyword evidence="2" id="KW-1133">Transmembrane helix</keyword>
<dbReference type="Gene3D" id="1.25.40.20">
    <property type="entry name" value="Ankyrin repeat-containing domain"/>
    <property type="match status" value="1"/>
</dbReference>
<dbReference type="Proteomes" id="UP000815325">
    <property type="component" value="Unassembled WGS sequence"/>
</dbReference>
<protein>
    <recommendedName>
        <fullName evidence="5">Ankyrin repeat domain-containing protein</fullName>
    </recommendedName>
</protein>
<sequence>MPQKKGAKKKKKQGTVAQNGQSQPSQGLFCLKGAGPDFWKIAGDGQAHQNGELSVALAPAPLEAFLAWFEKGAHTGADNAHVTLVGSGKGERALVYSVIEARFPGLEAVSQGVGEDREVAVYIRGKAPKPTADENVRAQGIRLYKFAREAGLTQHSQDEIVERLATNTLTDELRAVWQRRAAEQEMLERLLRAVAQDDANCVKEICQGHPGIVNAAHIDNSELPLLVAARLNCGNAARALAEMGANLEFRCPSTNRTALKVARTFESTAVEAVLLQMGAHDPEAASFPIPNEQPTSLGNHPASCTESSEKRADHAEPSCTVAETRNTSSSDGPQYSPGHLQSSEYAQGSCSSSGSGQNCTCEEAIGSSSKTVGKSAPFSLLGRSSGLLSYSSTTWAAVAATAAAAGLGLVLIASLSRARR</sequence>
<organism evidence="3 4">
    <name type="scientific">Dunaliella salina</name>
    <name type="common">Green alga</name>
    <name type="synonym">Protococcus salinus</name>
    <dbReference type="NCBI Taxonomy" id="3046"/>
    <lineage>
        <taxon>Eukaryota</taxon>
        <taxon>Viridiplantae</taxon>
        <taxon>Chlorophyta</taxon>
        <taxon>core chlorophytes</taxon>
        <taxon>Chlorophyceae</taxon>
        <taxon>CS clade</taxon>
        <taxon>Chlamydomonadales</taxon>
        <taxon>Dunaliellaceae</taxon>
        <taxon>Dunaliella</taxon>
    </lineage>
</organism>
<comment type="caution">
    <text evidence="3">The sequence shown here is derived from an EMBL/GenBank/DDBJ whole genome shotgun (WGS) entry which is preliminary data.</text>
</comment>
<evidence type="ECO:0008006" key="5">
    <source>
        <dbReference type="Google" id="ProtNLM"/>
    </source>
</evidence>
<feature type="compositionally biased region" description="Polar residues" evidence="1">
    <location>
        <begin position="292"/>
        <end position="306"/>
    </location>
</feature>
<accession>A0ABQ7HA42</accession>
<keyword evidence="4" id="KW-1185">Reference proteome</keyword>